<keyword evidence="2" id="KW-0808">Transferase</keyword>
<feature type="domain" description="UBA" evidence="1">
    <location>
        <begin position="45"/>
        <end position="87"/>
    </location>
</feature>
<sequence length="90" mass="9740">MACQEVGVSGELRANKVSRLQDAVGDAREDECVSALNATGWDVTAAAKRIKVDRLDRLGLVSRHLCEEALEKSKWNVQEAASSLLDAVQS</sequence>
<name>A0AAE1HZZ4_9NEOP</name>
<dbReference type="PROSITE" id="PS50030">
    <property type="entry name" value="UBA"/>
    <property type="match status" value="1"/>
</dbReference>
<organism evidence="2 3">
    <name type="scientific">Frankliniella fusca</name>
    <dbReference type="NCBI Taxonomy" id="407009"/>
    <lineage>
        <taxon>Eukaryota</taxon>
        <taxon>Metazoa</taxon>
        <taxon>Ecdysozoa</taxon>
        <taxon>Arthropoda</taxon>
        <taxon>Hexapoda</taxon>
        <taxon>Insecta</taxon>
        <taxon>Pterygota</taxon>
        <taxon>Neoptera</taxon>
        <taxon>Paraneoptera</taxon>
        <taxon>Thysanoptera</taxon>
        <taxon>Terebrantia</taxon>
        <taxon>Thripoidea</taxon>
        <taxon>Thripidae</taxon>
        <taxon>Frankliniella</taxon>
    </lineage>
</organism>
<gene>
    <name evidence="2" type="ORF">KUF71_005209</name>
</gene>
<dbReference type="InterPro" id="IPR015940">
    <property type="entry name" value="UBA"/>
</dbReference>
<dbReference type="EMBL" id="JAHWGI010001411">
    <property type="protein sequence ID" value="KAK3930475.1"/>
    <property type="molecule type" value="Genomic_DNA"/>
</dbReference>
<dbReference type="GO" id="GO:0016301">
    <property type="term" value="F:kinase activity"/>
    <property type="evidence" value="ECO:0007669"/>
    <property type="project" value="UniProtKB-KW"/>
</dbReference>
<evidence type="ECO:0000313" key="2">
    <source>
        <dbReference type="EMBL" id="KAK3930475.1"/>
    </source>
</evidence>
<reference evidence="2" key="2">
    <citation type="journal article" date="2023" name="BMC Genomics">
        <title>Pest status, molecular evolution, and epigenetic factors derived from the genome assembly of Frankliniella fusca, a thysanopteran phytovirus vector.</title>
        <authorList>
            <person name="Catto M.A."/>
            <person name="Labadie P.E."/>
            <person name="Jacobson A.L."/>
            <person name="Kennedy G.G."/>
            <person name="Srinivasan R."/>
            <person name="Hunt B.G."/>
        </authorList>
    </citation>
    <scope>NUCLEOTIDE SEQUENCE</scope>
    <source>
        <strain evidence="2">PL_HMW_Pooled</strain>
    </source>
</reference>
<proteinExistence type="predicted"/>
<keyword evidence="3" id="KW-1185">Reference proteome</keyword>
<protein>
    <submittedName>
        <fullName evidence="2">Activated CDC42 kinase 1</fullName>
    </submittedName>
</protein>
<keyword evidence="2" id="KW-0418">Kinase</keyword>
<dbReference type="Proteomes" id="UP001219518">
    <property type="component" value="Unassembled WGS sequence"/>
</dbReference>
<evidence type="ECO:0000313" key="3">
    <source>
        <dbReference type="Proteomes" id="UP001219518"/>
    </source>
</evidence>
<dbReference type="AlphaFoldDB" id="A0AAE1HZZ4"/>
<comment type="caution">
    <text evidence="2">The sequence shown here is derived from an EMBL/GenBank/DDBJ whole genome shotgun (WGS) entry which is preliminary data.</text>
</comment>
<reference evidence="2" key="1">
    <citation type="submission" date="2021-07" db="EMBL/GenBank/DDBJ databases">
        <authorList>
            <person name="Catto M.A."/>
            <person name="Jacobson A."/>
            <person name="Kennedy G."/>
            <person name="Labadie P."/>
            <person name="Hunt B.G."/>
            <person name="Srinivasan R."/>
        </authorList>
    </citation>
    <scope>NUCLEOTIDE SEQUENCE</scope>
    <source>
        <strain evidence="2">PL_HMW_Pooled</strain>
        <tissue evidence="2">Head</tissue>
    </source>
</reference>
<evidence type="ECO:0000259" key="1">
    <source>
        <dbReference type="PROSITE" id="PS50030"/>
    </source>
</evidence>
<accession>A0AAE1HZZ4</accession>